<evidence type="ECO:0000256" key="1">
    <source>
        <dbReference type="SAM" id="Phobius"/>
    </source>
</evidence>
<evidence type="ECO:0000313" key="3">
    <source>
        <dbReference type="Proteomes" id="UP000727490"/>
    </source>
</evidence>
<keyword evidence="1" id="KW-0472">Membrane</keyword>
<sequence length="112" mass="13428">MEELQNQPQSIFGKWWLPIRIWFYPAWLLYELSIRFYGYALDIYHYIFKNLEFIFPDINLTLTLITAGICAFIAFAICFVYLTVPACYILFLFFKRGSLTKSKFELKLKKNL</sequence>
<keyword evidence="1" id="KW-1133">Transmembrane helix</keyword>
<evidence type="ECO:0000313" key="2">
    <source>
        <dbReference type="EMBL" id="MBW3467023.1"/>
    </source>
</evidence>
<dbReference type="EMBL" id="RPHB01000002">
    <property type="protein sequence ID" value="MBW3467023.1"/>
    <property type="molecule type" value="Genomic_DNA"/>
</dbReference>
<proteinExistence type="predicted"/>
<reference evidence="2 3" key="1">
    <citation type="journal article" date="2020" name="Syst. Appl. Microbiol.">
        <title>Arthrospiribacter ruber gen. nov., sp. nov., a novel bacterium isolated from Arthrospira cultures.</title>
        <authorList>
            <person name="Waleron M."/>
            <person name="Misztak A."/>
            <person name="Waleron M.M."/>
            <person name="Furmaniak M."/>
            <person name="Mrozik A."/>
            <person name="Waleron K."/>
        </authorList>
    </citation>
    <scope>NUCLEOTIDE SEQUENCE [LARGE SCALE GENOMIC DNA]</scope>
    <source>
        <strain evidence="2 3">DPMB0001</strain>
    </source>
</reference>
<feature type="transmembrane region" description="Helical" evidence="1">
    <location>
        <begin position="21"/>
        <end position="40"/>
    </location>
</feature>
<dbReference type="AlphaFoldDB" id="A0A951ITK7"/>
<organism evidence="2 3">
    <name type="scientific">Arthrospiribacter ruber</name>
    <dbReference type="NCBI Taxonomy" id="2487934"/>
    <lineage>
        <taxon>Bacteria</taxon>
        <taxon>Pseudomonadati</taxon>
        <taxon>Bacteroidota</taxon>
        <taxon>Cytophagia</taxon>
        <taxon>Cytophagales</taxon>
        <taxon>Cyclobacteriaceae</taxon>
        <taxon>Arthrospiribacter</taxon>
    </lineage>
</organism>
<keyword evidence="1" id="KW-0812">Transmembrane</keyword>
<dbReference type="Proteomes" id="UP000727490">
    <property type="component" value="Unassembled WGS sequence"/>
</dbReference>
<protein>
    <submittedName>
        <fullName evidence="2">Uncharacterized protein</fullName>
    </submittedName>
</protein>
<gene>
    <name evidence="2" type="ORF">EGN73_04260</name>
</gene>
<keyword evidence="3" id="KW-1185">Reference proteome</keyword>
<dbReference type="RefSeq" id="WP_219287232.1">
    <property type="nucleotide sequence ID" value="NZ_RPHB01000002.1"/>
</dbReference>
<comment type="caution">
    <text evidence="2">The sequence shown here is derived from an EMBL/GenBank/DDBJ whole genome shotgun (WGS) entry which is preliminary data.</text>
</comment>
<accession>A0A951ITK7</accession>
<feature type="transmembrane region" description="Helical" evidence="1">
    <location>
        <begin position="60"/>
        <end position="93"/>
    </location>
</feature>
<name>A0A951ITK7_9BACT</name>